<feature type="transmembrane region" description="Helical" evidence="1">
    <location>
        <begin position="7"/>
        <end position="25"/>
    </location>
</feature>
<sequence length="92" mass="10674">MSRQGKTWNYIGMIAVVAMGLYALPKLRVGEGASLPTLFAIAWLAFALIILAAHLHRLLHVDEAKQKELARIRRMRKWQQQQWMTGQKRKMM</sequence>
<proteinExistence type="predicted"/>
<comment type="caution">
    <text evidence="2">The sequence shown here is derived from an EMBL/GenBank/DDBJ whole genome shotgun (WGS) entry which is preliminary data.</text>
</comment>
<gene>
    <name evidence="2" type="ORF">ACFPXP_00375</name>
</gene>
<name>A0ABW1IIN8_9BACL</name>
<evidence type="ECO:0000256" key="1">
    <source>
        <dbReference type="SAM" id="Phobius"/>
    </source>
</evidence>
<keyword evidence="3" id="KW-1185">Reference proteome</keyword>
<keyword evidence="1" id="KW-0812">Transmembrane</keyword>
<dbReference type="EMBL" id="JBHSQV010000002">
    <property type="protein sequence ID" value="MFC5984962.1"/>
    <property type="molecule type" value="Genomic_DNA"/>
</dbReference>
<organism evidence="2 3">
    <name type="scientific">Marinicrinis lubricantis</name>
    <dbReference type="NCBI Taxonomy" id="2086470"/>
    <lineage>
        <taxon>Bacteria</taxon>
        <taxon>Bacillati</taxon>
        <taxon>Bacillota</taxon>
        <taxon>Bacilli</taxon>
        <taxon>Bacillales</taxon>
        <taxon>Paenibacillaceae</taxon>
    </lineage>
</organism>
<evidence type="ECO:0000313" key="3">
    <source>
        <dbReference type="Proteomes" id="UP001596250"/>
    </source>
</evidence>
<keyword evidence="1" id="KW-1133">Transmembrane helix</keyword>
<feature type="transmembrane region" description="Helical" evidence="1">
    <location>
        <begin position="37"/>
        <end position="59"/>
    </location>
</feature>
<evidence type="ECO:0000313" key="2">
    <source>
        <dbReference type="EMBL" id="MFC5984962.1"/>
    </source>
</evidence>
<protein>
    <submittedName>
        <fullName evidence="2">Uncharacterized protein</fullName>
    </submittedName>
</protein>
<keyword evidence="1" id="KW-0472">Membrane</keyword>
<dbReference type="RefSeq" id="WP_379891350.1">
    <property type="nucleotide sequence ID" value="NZ_CBCSCT010000008.1"/>
</dbReference>
<dbReference type="Proteomes" id="UP001596250">
    <property type="component" value="Unassembled WGS sequence"/>
</dbReference>
<accession>A0ABW1IIN8</accession>
<reference evidence="3" key="1">
    <citation type="journal article" date="2019" name="Int. J. Syst. Evol. Microbiol.">
        <title>The Global Catalogue of Microorganisms (GCM) 10K type strain sequencing project: providing services to taxonomists for standard genome sequencing and annotation.</title>
        <authorList>
            <consortium name="The Broad Institute Genomics Platform"/>
            <consortium name="The Broad Institute Genome Sequencing Center for Infectious Disease"/>
            <person name="Wu L."/>
            <person name="Ma J."/>
        </authorList>
    </citation>
    <scope>NUCLEOTIDE SEQUENCE [LARGE SCALE GENOMIC DNA]</scope>
    <source>
        <strain evidence="3">CCM 8749</strain>
    </source>
</reference>